<organism evidence="1 2">
    <name type="scientific">Candidatus Ichthyocystis hellenicum</name>
    <dbReference type="NCBI Taxonomy" id="1561003"/>
    <lineage>
        <taxon>Bacteria</taxon>
        <taxon>Pseudomonadati</taxon>
        <taxon>Pseudomonadota</taxon>
        <taxon>Betaproteobacteria</taxon>
        <taxon>Burkholderiales</taxon>
        <taxon>Candidatus Ichthyocystis</taxon>
    </lineage>
</organism>
<dbReference type="EMBL" id="LN906597">
    <property type="protein sequence ID" value="CUT18137.1"/>
    <property type="molecule type" value="Genomic_DNA"/>
</dbReference>
<gene>
    <name evidence="1" type="ORF">Ark11_1333</name>
</gene>
<proteinExistence type="predicted"/>
<dbReference type="Proteomes" id="UP000198651">
    <property type="component" value="Chromosome I"/>
</dbReference>
<accession>A0A0S4M2Z0</accession>
<reference evidence="2" key="1">
    <citation type="submission" date="2015-11" db="EMBL/GenBank/DDBJ databases">
        <authorList>
            <person name="Seth-Smith H.M.B."/>
        </authorList>
    </citation>
    <scope>NUCLEOTIDE SEQUENCE [LARGE SCALE GENOMIC DNA]</scope>
    <source>
        <strain evidence="2">2013Ark11</strain>
    </source>
</reference>
<dbReference type="STRING" id="1561003.Ark11_1333"/>
<name>A0A0S4M2Z0_9BURK</name>
<protein>
    <submittedName>
        <fullName evidence="1">Putative membrane protein</fullName>
    </submittedName>
</protein>
<evidence type="ECO:0000313" key="2">
    <source>
        <dbReference type="Proteomes" id="UP000198651"/>
    </source>
</evidence>
<dbReference type="AlphaFoldDB" id="A0A0S4M2Z0"/>
<sequence length="62" mass="7132">MMVCPYFFKRTPGKVLHHILLSSIFPILSLMVVSADCKIVLSEYIFSCFMENYILDVVIEEG</sequence>
<evidence type="ECO:0000313" key="1">
    <source>
        <dbReference type="EMBL" id="CUT18137.1"/>
    </source>
</evidence>
<keyword evidence="2" id="KW-1185">Reference proteome</keyword>
<dbReference type="RefSeq" id="WP_172792678.1">
    <property type="nucleotide sequence ID" value="NZ_LN906597.1"/>
</dbReference>